<keyword evidence="3" id="KW-1185">Reference proteome</keyword>
<accession>A0A919GQJ4</accession>
<dbReference type="EMBL" id="BNAT01000011">
    <property type="protein sequence ID" value="GHH88942.1"/>
    <property type="molecule type" value="Genomic_DNA"/>
</dbReference>
<reference evidence="2" key="1">
    <citation type="journal article" date="2014" name="Int. J. Syst. Evol. Microbiol.">
        <title>Complete genome sequence of Corynebacterium casei LMG S-19264T (=DSM 44701T), isolated from a smear-ripened cheese.</title>
        <authorList>
            <consortium name="US DOE Joint Genome Institute (JGI-PGF)"/>
            <person name="Walter F."/>
            <person name="Albersmeier A."/>
            <person name="Kalinowski J."/>
            <person name="Ruckert C."/>
        </authorList>
    </citation>
    <scope>NUCLEOTIDE SEQUENCE</scope>
    <source>
        <strain evidence="2">CGMCC 4.7403</strain>
    </source>
</reference>
<protein>
    <submittedName>
        <fullName evidence="2">Uncharacterized protein</fullName>
    </submittedName>
</protein>
<evidence type="ECO:0000313" key="2">
    <source>
        <dbReference type="EMBL" id="GHH88942.1"/>
    </source>
</evidence>
<proteinExistence type="predicted"/>
<comment type="caution">
    <text evidence="2">The sequence shown here is derived from an EMBL/GenBank/DDBJ whole genome shotgun (WGS) entry which is preliminary data.</text>
</comment>
<evidence type="ECO:0000313" key="3">
    <source>
        <dbReference type="Proteomes" id="UP000603227"/>
    </source>
</evidence>
<evidence type="ECO:0000256" key="1">
    <source>
        <dbReference type="SAM" id="MobiDB-lite"/>
    </source>
</evidence>
<feature type="region of interest" description="Disordered" evidence="1">
    <location>
        <begin position="96"/>
        <end position="135"/>
    </location>
</feature>
<dbReference type="AlphaFoldDB" id="A0A919GQJ4"/>
<dbReference type="RefSeq" id="WP_189783633.1">
    <property type="nucleotide sequence ID" value="NZ_BNAT01000011.1"/>
</dbReference>
<organism evidence="2 3">
    <name type="scientific">Streptomyces capitiformicae</name>
    <dbReference type="NCBI Taxonomy" id="2014920"/>
    <lineage>
        <taxon>Bacteria</taxon>
        <taxon>Bacillati</taxon>
        <taxon>Actinomycetota</taxon>
        <taxon>Actinomycetes</taxon>
        <taxon>Kitasatosporales</taxon>
        <taxon>Streptomycetaceae</taxon>
        <taxon>Streptomyces</taxon>
    </lineage>
</organism>
<sequence length="135" mass="14785">MAEALSSALLLSVLNDFPEHERRPEPEVRGFDRAGVMARTRPEQLRGAVAAQSARLATETDIDSYEEVANALEDIRRGDAVRLDLGDPLDVRIRTLAAETLPPPPSRARPPGVRSADRRAGRSPTGRPRPTRARS</sequence>
<name>A0A919GQJ4_9ACTN</name>
<gene>
    <name evidence="2" type="ORF">GCM10017771_36450</name>
</gene>
<dbReference type="Proteomes" id="UP000603227">
    <property type="component" value="Unassembled WGS sequence"/>
</dbReference>
<reference evidence="2" key="2">
    <citation type="submission" date="2020-09" db="EMBL/GenBank/DDBJ databases">
        <authorList>
            <person name="Sun Q."/>
            <person name="Zhou Y."/>
        </authorList>
    </citation>
    <scope>NUCLEOTIDE SEQUENCE</scope>
    <source>
        <strain evidence="2">CGMCC 4.7403</strain>
    </source>
</reference>